<evidence type="ECO:0000256" key="8">
    <source>
        <dbReference type="ARBA" id="ARBA00022989"/>
    </source>
</evidence>
<dbReference type="PANTHER" id="PTHR30622:SF2">
    <property type="entry name" value="UNDECAPRENYL-DIPHOSPHATASE"/>
    <property type="match status" value="1"/>
</dbReference>
<evidence type="ECO:0000256" key="13">
    <source>
        <dbReference type="ARBA" id="ARBA00047594"/>
    </source>
</evidence>
<comment type="catalytic activity">
    <reaction evidence="13 14">
        <text>di-trans,octa-cis-undecaprenyl diphosphate + H2O = di-trans,octa-cis-undecaprenyl phosphate + phosphate + H(+)</text>
        <dbReference type="Rhea" id="RHEA:28094"/>
        <dbReference type="ChEBI" id="CHEBI:15377"/>
        <dbReference type="ChEBI" id="CHEBI:15378"/>
        <dbReference type="ChEBI" id="CHEBI:43474"/>
        <dbReference type="ChEBI" id="CHEBI:58405"/>
        <dbReference type="ChEBI" id="CHEBI:60392"/>
        <dbReference type="EC" id="3.6.1.27"/>
    </reaction>
</comment>
<comment type="similarity">
    <text evidence="2 14">Belongs to the UppP family.</text>
</comment>
<protein>
    <recommendedName>
        <fullName evidence="4 14">Undecaprenyl-diphosphatase</fullName>
        <ecNumber evidence="3 14">3.6.1.27</ecNumber>
    </recommendedName>
    <alternativeName>
        <fullName evidence="12 14">Bacitracin resistance protein</fullName>
    </alternativeName>
    <alternativeName>
        <fullName evidence="11 14">Undecaprenyl pyrophosphate phosphatase</fullName>
    </alternativeName>
</protein>
<evidence type="ECO:0000256" key="9">
    <source>
        <dbReference type="ARBA" id="ARBA00023136"/>
    </source>
</evidence>
<keyword evidence="10 14" id="KW-0046">Antibiotic resistance</keyword>
<keyword evidence="14" id="KW-0133">Cell shape</keyword>
<evidence type="ECO:0000256" key="3">
    <source>
        <dbReference type="ARBA" id="ARBA00012374"/>
    </source>
</evidence>
<keyword evidence="8 14" id="KW-1133">Transmembrane helix</keyword>
<feature type="transmembrane region" description="Helical" evidence="14">
    <location>
        <begin position="94"/>
        <end position="113"/>
    </location>
</feature>
<evidence type="ECO:0000256" key="10">
    <source>
        <dbReference type="ARBA" id="ARBA00023251"/>
    </source>
</evidence>
<keyword evidence="5 14" id="KW-1003">Cell membrane</keyword>
<evidence type="ECO:0000256" key="2">
    <source>
        <dbReference type="ARBA" id="ARBA00010621"/>
    </source>
</evidence>
<dbReference type="InterPro" id="IPR003824">
    <property type="entry name" value="UppP"/>
</dbReference>
<feature type="transmembrane region" description="Helical" evidence="14">
    <location>
        <begin position="195"/>
        <end position="216"/>
    </location>
</feature>
<evidence type="ECO:0000256" key="12">
    <source>
        <dbReference type="ARBA" id="ARBA00032932"/>
    </source>
</evidence>
<organism evidence="15 16">
    <name type="scientific">Desulfoluna butyratoxydans</name>
    <dbReference type="NCBI Taxonomy" id="231438"/>
    <lineage>
        <taxon>Bacteria</taxon>
        <taxon>Pseudomonadati</taxon>
        <taxon>Thermodesulfobacteriota</taxon>
        <taxon>Desulfobacteria</taxon>
        <taxon>Desulfobacterales</taxon>
        <taxon>Desulfolunaceae</taxon>
        <taxon>Desulfoluna</taxon>
    </lineage>
</organism>
<evidence type="ECO:0000313" key="16">
    <source>
        <dbReference type="Proteomes" id="UP000507962"/>
    </source>
</evidence>
<feature type="transmembrane region" description="Helical" evidence="14">
    <location>
        <begin position="120"/>
        <end position="145"/>
    </location>
</feature>
<reference evidence="15 16" key="1">
    <citation type="submission" date="2019-03" db="EMBL/GenBank/DDBJ databases">
        <authorList>
            <person name="Nijsse B."/>
        </authorList>
    </citation>
    <scope>NUCLEOTIDE SEQUENCE [LARGE SCALE GENOMIC DNA]</scope>
    <source>
        <strain evidence="15">Desulfoluna butyratoxydans MSL71</strain>
    </source>
</reference>
<accession>A0A4U8YJU7</accession>
<comment type="function">
    <text evidence="14">Catalyzes the dephosphorylation of undecaprenyl diphosphate (UPP). Confers resistance to bacitracin.</text>
</comment>
<evidence type="ECO:0000256" key="7">
    <source>
        <dbReference type="ARBA" id="ARBA00022801"/>
    </source>
</evidence>
<evidence type="ECO:0000256" key="5">
    <source>
        <dbReference type="ARBA" id="ARBA00022475"/>
    </source>
</evidence>
<dbReference type="GO" id="GO:0071555">
    <property type="term" value="P:cell wall organization"/>
    <property type="evidence" value="ECO:0007669"/>
    <property type="project" value="UniProtKB-KW"/>
</dbReference>
<comment type="miscellaneous">
    <text evidence="14">Bacitracin is thought to be involved in the inhibition of peptidoglycan synthesis by sequestering undecaprenyl diphosphate, thereby reducing the pool of lipid carrier available.</text>
</comment>
<dbReference type="GO" id="GO:0008360">
    <property type="term" value="P:regulation of cell shape"/>
    <property type="evidence" value="ECO:0007669"/>
    <property type="project" value="UniProtKB-KW"/>
</dbReference>
<evidence type="ECO:0000256" key="6">
    <source>
        <dbReference type="ARBA" id="ARBA00022692"/>
    </source>
</evidence>
<keyword evidence="9 14" id="KW-0472">Membrane</keyword>
<dbReference type="GO" id="GO:0009252">
    <property type="term" value="P:peptidoglycan biosynthetic process"/>
    <property type="evidence" value="ECO:0007669"/>
    <property type="project" value="UniProtKB-KW"/>
</dbReference>
<dbReference type="EC" id="3.6.1.27" evidence="3 14"/>
<feature type="transmembrane region" description="Helical" evidence="14">
    <location>
        <begin position="222"/>
        <end position="241"/>
    </location>
</feature>
<dbReference type="GO" id="GO:0005886">
    <property type="term" value="C:plasma membrane"/>
    <property type="evidence" value="ECO:0007669"/>
    <property type="project" value="UniProtKB-SubCell"/>
</dbReference>
<dbReference type="PANTHER" id="PTHR30622">
    <property type="entry name" value="UNDECAPRENYL-DIPHOSPHATASE"/>
    <property type="match status" value="1"/>
</dbReference>
<feature type="transmembrane region" description="Helical" evidence="14">
    <location>
        <begin position="157"/>
        <end position="183"/>
    </location>
</feature>
<keyword evidence="14" id="KW-0573">Peptidoglycan synthesis</keyword>
<dbReference type="Pfam" id="PF02673">
    <property type="entry name" value="BacA"/>
    <property type="match status" value="1"/>
</dbReference>
<evidence type="ECO:0000313" key="15">
    <source>
        <dbReference type="EMBL" id="VFQ43720.1"/>
    </source>
</evidence>
<dbReference type="AlphaFoldDB" id="A0A4U8YJU7"/>
<sequence>MVLGLFHSLFLGFIQGLTEFLPVSSSGHLVLFQRFFGLEEPELFFDICLHLGTLGAVCFFFRRDIAALGQAILAAVACRGKLGDLSPEERSELAMVGLILAGSVPTAVLGVIIKEHSHAIFSSLLVVGGMLCITALLLSATALIPMEGDRKITLPKALLIGLIQGMAVMPGLSRSGSTIALALFMGGSRERAARFSFLLSIPAIVGASLLAILDISSTVLPPWWVILSGTAMAAVTGYLALRFLVYIVGRGKLHVFAPYCLVVGVAALVVGW</sequence>
<dbReference type="GO" id="GO:0050380">
    <property type="term" value="F:undecaprenyl-diphosphatase activity"/>
    <property type="evidence" value="ECO:0007669"/>
    <property type="project" value="UniProtKB-UniRule"/>
</dbReference>
<evidence type="ECO:0000256" key="11">
    <source>
        <dbReference type="ARBA" id="ARBA00032707"/>
    </source>
</evidence>
<dbReference type="Proteomes" id="UP000507962">
    <property type="component" value="Unassembled WGS sequence"/>
</dbReference>
<comment type="subcellular location">
    <subcellularLocation>
        <location evidence="1 14">Cell membrane</location>
        <topology evidence="1 14">Multi-pass membrane protein</topology>
    </subcellularLocation>
</comment>
<feature type="transmembrane region" description="Helical" evidence="14">
    <location>
        <begin position="253"/>
        <end position="271"/>
    </location>
</feature>
<gene>
    <name evidence="14" type="primary">uppP</name>
    <name evidence="15" type="ORF">MSL71_13610</name>
</gene>
<proteinExistence type="inferred from homology"/>
<keyword evidence="14" id="KW-0961">Cell wall biogenesis/degradation</keyword>
<keyword evidence="16" id="KW-1185">Reference proteome</keyword>
<dbReference type="EMBL" id="CAADHO010000002">
    <property type="protein sequence ID" value="VFQ43720.1"/>
    <property type="molecule type" value="Genomic_DNA"/>
</dbReference>
<keyword evidence="6 14" id="KW-0812">Transmembrane</keyword>
<evidence type="ECO:0000256" key="1">
    <source>
        <dbReference type="ARBA" id="ARBA00004651"/>
    </source>
</evidence>
<evidence type="ECO:0000256" key="4">
    <source>
        <dbReference type="ARBA" id="ARBA00021581"/>
    </source>
</evidence>
<name>A0A4U8YJU7_9BACT</name>
<keyword evidence="7 14" id="KW-0378">Hydrolase</keyword>
<dbReference type="RefSeq" id="WP_180138083.1">
    <property type="nucleotide sequence ID" value="NZ_CAADHO010000002.1"/>
</dbReference>
<dbReference type="GO" id="GO:0046677">
    <property type="term" value="P:response to antibiotic"/>
    <property type="evidence" value="ECO:0007669"/>
    <property type="project" value="UniProtKB-UniRule"/>
</dbReference>
<dbReference type="HAMAP" id="MF_01006">
    <property type="entry name" value="Undec_diphosphatase"/>
    <property type="match status" value="1"/>
</dbReference>
<evidence type="ECO:0000256" key="14">
    <source>
        <dbReference type="HAMAP-Rule" id="MF_01006"/>
    </source>
</evidence>